<proteinExistence type="inferred from homology"/>
<dbReference type="InterPro" id="IPR024607">
    <property type="entry name" value="Sulfatase_CS"/>
</dbReference>
<keyword evidence="9" id="KW-0808">Transferase</keyword>
<dbReference type="PROSITE" id="PS00149">
    <property type="entry name" value="SULFATASE_2"/>
    <property type="match status" value="1"/>
</dbReference>
<name>A0A7C9B8Z6_9BACT</name>
<evidence type="ECO:0000256" key="5">
    <source>
        <dbReference type="ARBA" id="ARBA00022801"/>
    </source>
</evidence>
<keyword evidence="7" id="KW-0325">Glycoprotein</keyword>
<dbReference type="Proteomes" id="UP000479293">
    <property type="component" value="Unassembled WGS sequence"/>
</dbReference>
<keyword evidence="6" id="KW-0106">Calcium</keyword>
<dbReference type="Pfam" id="PF00884">
    <property type="entry name" value="Sulfatase"/>
    <property type="match status" value="1"/>
</dbReference>
<dbReference type="EMBL" id="WHLY01000002">
    <property type="protein sequence ID" value="MPR33042.1"/>
    <property type="molecule type" value="Genomic_DNA"/>
</dbReference>
<dbReference type="AlphaFoldDB" id="A0A7C9B8Z6"/>
<comment type="cofactor">
    <cofactor evidence="1">
        <name>Ca(2+)</name>
        <dbReference type="ChEBI" id="CHEBI:29108"/>
    </cofactor>
</comment>
<dbReference type="Gene3D" id="3.40.720.10">
    <property type="entry name" value="Alkaline Phosphatase, subunit A"/>
    <property type="match status" value="1"/>
</dbReference>
<dbReference type="FunFam" id="3.40.720.10:FF:000023">
    <property type="entry name" value="Arylsulfatase A"/>
    <property type="match status" value="1"/>
</dbReference>
<dbReference type="GO" id="GO:0004065">
    <property type="term" value="F:arylsulfatase activity"/>
    <property type="evidence" value="ECO:0007669"/>
    <property type="project" value="TreeGrafter"/>
</dbReference>
<dbReference type="Pfam" id="PF14707">
    <property type="entry name" value="Sulfatase_C"/>
    <property type="match status" value="1"/>
</dbReference>
<reference evidence="9 10" key="1">
    <citation type="submission" date="2019-10" db="EMBL/GenBank/DDBJ databases">
        <title>Draft Genome Sequence of Cytophagaceae sp. SJW1-29.</title>
        <authorList>
            <person name="Choi A."/>
        </authorList>
    </citation>
    <scope>NUCLEOTIDE SEQUENCE [LARGE SCALE GENOMIC DNA]</scope>
    <source>
        <strain evidence="9 10">SJW1-29</strain>
    </source>
</reference>
<dbReference type="PANTHER" id="PTHR42693:SF11">
    <property type="entry name" value="ARYLSULFATASE A"/>
    <property type="match status" value="1"/>
</dbReference>
<evidence type="ECO:0000313" key="9">
    <source>
        <dbReference type="EMBL" id="MPR33042.1"/>
    </source>
</evidence>
<accession>A0A7C9B8Z6</accession>
<dbReference type="InterPro" id="IPR017850">
    <property type="entry name" value="Alkaline_phosphatase_core_sf"/>
</dbReference>
<evidence type="ECO:0000256" key="4">
    <source>
        <dbReference type="ARBA" id="ARBA00022729"/>
    </source>
</evidence>
<evidence type="ECO:0000259" key="8">
    <source>
        <dbReference type="Pfam" id="PF00884"/>
    </source>
</evidence>
<dbReference type="GO" id="GO:0046872">
    <property type="term" value="F:metal ion binding"/>
    <property type="evidence" value="ECO:0007669"/>
    <property type="project" value="UniProtKB-KW"/>
</dbReference>
<evidence type="ECO:0000256" key="6">
    <source>
        <dbReference type="ARBA" id="ARBA00022837"/>
    </source>
</evidence>
<evidence type="ECO:0000256" key="1">
    <source>
        <dbReference type="ARBA" id="ARBA00001913"/>
    </source>
</evidence>
<dbReference type="InterPro" id="IPR050738">
    <property type="entry name" value="Sulfatase"/>
</dbReference>
<keyword evidence="3" id="KW-0479">Metal-binding</keyword>
<evidence type="ECO:0000256" key="3">
    <source>
        <dbReference type="ARBA" id="ARBA00022723"/>
    </source>
</evidence>
<keyword evidence="5 9" id="KW-0378">Hydrolase</keyword>
<dbReference type="Gene3D" id="3.30.1120.10">
    <property type="match status" value="1"/>
</dbReference>
<keyword evidence="10" id="KW-1185">Reference proteome</keyword>
<comment type="caution">
    <text evidence="9">The sequence shown here is derived from an EMBL/GenBank/DDBJ whole genome shotgun (WGS) entry which is preliminary data.</text>
</comment>
<dbReference type="RefSeq" id="WP_152757987.1">
    <property type="nucleotide sequence ID" value="NZ_WHLY01000002.1"/>
</dbReference>
<evidence type="ECO:0000256" key="7">
    <source>
        <dbReference type="ARBA" id="ARBA00023180"/>
    </source>
</evidence>
<dbReference type="PANTHER" id="PTHR42693">
    <property type="entry name" value="ARYLSULFATASE FAMILY MEMBER"/>
    <property type="match status" value="1"/>
</dbReference>
<comment type="similarity">
    <text evidence="2">Belongs to the sulfatase family.</text>
</comment>
<evidence type="ECO:0000313" key="10">
    <source>
        <dbReference type="Proteomes" id="UP000479293"/>
    </source>
</evidence>
<organism evidence="9 10">
    <name type="scientific">Salmonirosea aquatica</name>
    <dbReference type="NCBI Taxonomy" id="2654236"/>
    <lineage>
        <taxon>Bacteria</taxon>
        <taxon>Pseudomonadati</taxon>
        <taxon>Bacteroidota</taxon>
        <taxon>Cytophagia</taxon>
        <taxon>Cytophagales</taxon>
        <taxon>Spirosomataceae</taxon>
        <taxon>Salmonirosea</taxon>
    </lineage>
</organism>
<keyword evidence="4" id="KW-0732">Signal</keyword>
<feature type="domain" description="Sulfatase N-terminal" evidence="8">
    <location>
        <begin position="42"/>
        <end position="362"/>
    </location>
</feature>
<dbReference type="CDD" id="cd16026">
    <property type="entry name" value="GALNS_like"/>
    <property type="match status" value="1"/>
</dbReference>
<evidence type="ECO:0000256" key="2">
    <source>
        <dbReference type="ARBA" id="ARBA00008779"/>
    </source>
</evidence>
<protein>
    <submittedName>
        <fullName evidence="9">Sulfatase-like hydrolase/transferase</fullName>
    </submittedName>
</protein>
<dbReference type="InterPro" id="IPR000917">
    <property type="entry name" value="Sulfatase_N"/>
</dbReference>
<sequence>MLHFTTHFAHSARSSILWLALLSLVALSRGYPAQAQGKSGQPNFIIIFTDDQGYGDLGCFGHPTIRTPNLDRMAAEGQKWTSFYVAANVCTPSRAALMTGRLPIRNGMYSHKRRVLFPDSDGGLPETEITIAKQLKQKGYRTAAIGKWHLGHLPAYLPTSHGFDSYFGIPYSNDMDRVNNVDSKEAFLHPKIEYFQVPLLRNTVEVERPADQHTIVKRYTAEALKIIRESKNKPFFLYMAHSLPHVPLFVSPDFKDKSERGLYGDVIEEIDWSVGEILNTLRQQGLDKNTYVVFTSDNGPWAIFNEHGGSAGLLYGSKGTSYEGGVRVPAIFWAPGRIKPAVISQMGCTMDVFPTFSKLAGVAVPTDRVYDGYDLSGVLLGKQENPRKEMYYYHDEYLFAARKGAYKLLYYSNNPLGYPEKLEKLATPKLYNVQHDPSERYDIADKNPEVIKEIEAMVQEHLKTAQPAKSNLEKRISAKP</sequence>
<dbReference type="SUPFAM" id="SSF53649">
    <property type="entry name" value="Alkaline phosphatase-like"/>
    <property type="match status" value="1"/>
</dbReference>
<gene>
    <name evidence="9" type="ORF">GBK04_06635</name>
</gene>
<dbReference type="GO" id="GO:0016740">
    <property type="term" value="F:transferase activity"/>
    <property type="evidence" value="ECO:0007669"/>
    <property type="project" value="UniProtKB-KW"/>
</dbReference>